<evidence type="ECO:0000256" key="3">
    <source>
        <dbReference type="ARBA" id="ARBA00022840"/>
    </source>
</evidence>
<dbReference type="SUPFAM" id="SSF52540">
    <property type="entry name" value="P-loop containing nucleoside triphosphate hydrolases"/>
    <property type="match status" value="1"/>
</dbReference>
<dbReference type="EMBL" id="CP136958">
    <property type="protein sequence ID" value="WOT02147.1"/>
    <property type="molecule type" value="Genomic_DNA"/>
</dbReference>
<gene>
    <name evidence="6" type="ORF">CYJ47_13045</name>
</gene>
<accession>A0AAF0YRL6</accession>
<proteinExistence type="predicted"/>
<evidence type="ECO:0000256" key="2">
    <source>
        <dbReference type="ARBA" id="ARBA00022741"/>
    </source>
</evidence>
<dbReference type="InterPro" id="IPR017871">
    <property type="entry name" value="ABC_transporter-like_CS"/>
</dbReference>
<dbReference type="InterPro" id="IPR027417">
    <property type="entry name" value="P-loop_NTPase"/>
</dbReference>
<dbReference type="Gene3D" id="3.40.50.300">
    <property type="entry name" value="P-loop containing nucleotide triphosphate hydrolases"/>
    <property type="match status" value="1"/>
</dbReference>
<sequence length="265" mass="27208">MIEARDVVVRVGGATLLRDVTFTALPGTVTGIIGPNGAGKSTLLAALAGDLPLAAGSVTIGGSAPNSSSARSLAQVRAVMLQDVNVAFSFLVRDVVSMGRRPWAGTERSADDAERVEAALELTGTAKLADRDIMTLSGGERARVALARVLAQETPVTLFDEPTAAMDIGYQERTLGIIRGLAAAGGTAVVVLHDLNAAAAYCDRFYCLRDGAVAACGGVDQVFQSSVLSEVYDWPIRVSRDGGVGGSVGGSVVVQPERAGVPPLS</sequence>
<dbReference type="RefSeq" id="WP_101679079.1">
    <property type="nucleotide sequence ID" value="NZ_CP136958.1"/>
</dbReference>
<keyword evidence="1" id="KW-0813">Transport</keyword>
<dbReference type="PANTHER" id="PTHR42794:SF1">
    <property type="entry name" value="HEMIN IMPORT ATP-BINDING PROTEIN HMUV"/>
    <property type="match status" value="1"/>
</dbReference>
<dbReference type="Proteomes" id="UP000234560">
    <property type="component" value="Chromosome"/>
</dbReference>
<name>A0AAF0YRL6_9CORY</name>
<organism evidence="6 7">
    <name type="scientific">Corynebacterium pyruviciproducens</name>
    <dbReference type="NCBI Taxonomy" id="598660"/>
    <lineage>
        <taxon>Bacteria</taxon>
        <taxon>Bacillati</taxon>
        <taxon>Actinomycetota</taxon>
        <taxon>Actinomycetes</taxon>
        <taxon>Mycobacteriales</taxon>
        <taxon>Corynebacteriaceae</taxon>
        <taxon>Corynebacterium</taxon>
    </lineage>
</organism>
<dbReference type="PROSITE" id="PS50893">
    <property type="entry name" value="ABC_TRANSPORTER_2"/>
    <property type="match status" value="1"/>
</dbReference>
<evidence type="ECO:0000259" key="5">
    <source>
        <dbReference type="PROSITE" id="PS50893"/>
    </source>
</evidence>
<evidence type="ECO:0000313" key="7">
    <source>
        <dbReference type="Proteomes" id="UP000234560"/>
    </source>
</evidence>
<dbReference type="Pfam" id="PF00005">
    <property type="entry name" value="ABC_tran"/>
    <property type="match status" value="1"/>
</dbReference>
<dbReference type="CDD" id="cd03214">
    <property type="entry name" value="ABC_Iron-Siderophores_B12_Hemin"/>
    <property type="match status" value="1"/>
</dbReference>
<evidence type="ECO:0000256" key="4">
    <source>
        <dbReference type="ARBA" id="ARBA00022967"/>
    </source>
</evidence>
<dbReference type="KEGG" id="cpyr:CYJ47_13045"/>
<keyword evidence="4" id="KW-1278">Translocase</keyword>
<evidence type="ECO:0000313" key="6">
    <source>
        <dbReference type="EMBL" id="WOT02147.1"/>
    </source>
</evidence>
<dbReference type="GO" id="GO:0016887">
    <property type="term" value="F:ATP hydrolysis activity"/>
    <property type="evidence" value="ECO:0007669"/>
    <property type="project" value="InterPro"/>
</dbReference>
<reference evidence="6" key="1">
    <citation type="submission" date="2017-12" db="EMBL/GenBank/DDBJ databases">
        <authorList>
            <person name="Thomas-White K."/>
            <person name="Wolfe A.J."/>
        </authorList>
    </citation>
    <scope>NUCLEOTIDE SEQUENCE</scope>
    <source>
        <strain evidence="6">UMB0763</strain>
    </source>
</reference>
<dbReference type="PROSITE" id="PS00211">
    <property type="entry name" value="ABC_TRANSPORTER_1"/>
    <property type="match status" value="1"/>
</dbReference>
<keyword evidence="3 6" id="KW-0067">ATP-binding</keyword>
<protein>
    <submittedName>
        <fullName evidence="6">ATP-binding cassette domain-containing protein</fullName>
    </submittedName>
</protein>
<dbReference type="InterPro" id="IPR003593">
    <property type="entry name" value="AAA+_ATPase"/>
</dbReference>
<dbReference type="SMART" id="SM00382">
    <property type="entry name" value="AAA"/>
    <property type="match status" value="1"/>
</dbReference>
<dbReference type="InterPro" id="IPR003439">
    <property type="entry name" value="ABC_transporter-like_ATP-bd"/>
</dbReference>
<dbReference type="GO" id="GO:0005524">
    <property type="term" value="F:ATP binding"/>
    <property type="evidence" value="ECO:0007669"/>
    <property type="project" value="UniProtKB-KW"/>
</dbReference>
<evidence type="ECO:0000256" key="1">
    <source>
        <dbReference type="ARBA" id="ARBA00022448"/>
    </source>
</evidence>
<keyword evidence="2" id="KW-0547">Nucleotide-binding</keyword>
<feature type="domain" description="ABC transporter" evidence="5">
    <location>
        <begin position="2"/>
        <end position="235"/>
    </location>
</feature>
<reference evidence="6" key="2">
    <citation type="submission" date="2023-10" db="EMBL/GenBank/DDBJ databases">
        <authorList>
            <person name="Choi B."/>
        </authorList>
    </citation>
    <scope>NUCLEOTIDE SEQUENCE</scope>
    <source>
        <strain evidence="6">UMB0763</strain>
    </source>
</reference>
<dbReference type="PANTHER" id="PTHR42794">
    <property type="entry name" value="HEMIN IMPORT ATP-BINDING PROTEIN HMUV"/>
    <property type="match status" value="1"/>
</dbReference>
<dbReference type="AlphaFoldDB" id="A0AAF0YRL6"/>